<evidence type="ECO:0000313" key="4">
    <source>
        <dbReference type="EMBL" id="WWD81078.1"/>
    </source>
</evidence>
<feature type="domain" description="NAD-dependent epimerase/dehydratase" evidence="2">
    <location>
        <begin position="4"/>
        <end position="218"/>
    </location>
</feature>
<proteinExistence type="inferred from homology"/>
<dbReference type="InterPro" id="IPR001509">
    <property type="entry name" value="Epimerase_deHydtase"/>
</dbReference>
<accession>A0A5C7F519</accession>
<evidence type="ECO:0000313" key="5">
    <source>
        <dbReference type="Proteomes" id="UP000321816"/>
    </source>
</evidence>
<dbReference type="Gene3D" id="3.40.50.720">
    <property type="entry name" value="NAD(P)-binding Rossmann-like Domain"/>
    <property type="match status" value="1"/>
</dbReference>
<evidence type="ECO:0000256" key="1">
    <source>
        <dbReference type="ARBA" id="ARBA00009353"/>
    </source>
</evidence>
<dbReference type="CDD" id="cd05242">
    <property type="entry name" value="SDR_a8"/>
    <property type="match status" value="1"/>
</dbReference>
<organism evidence="4 5">
    <name type="scientific">Alkalicoccus halolimnae</name>
    <dbReference type="NCBI Taxonomy" id="1667239"/>
    <lineage>
        <taxon>Bacteria</taxon>
        <taxon>Bacillati</taxon>
        <taxon>Bacillota</taxon>
        <taxon>Bacilli</taxon>
        <taxon>Bacillales</taxon>
        <taxon>Bacillaceae</taxon>
        <taxon>Alkalicoccus</taxon>
    </lineage>
</organism>
<feature type="domain" description="DUF1731" evidence="3">
    <location>
        <begin position="252"/>
        <end position="297"/>
    </location>
</feature>
<dbReference type="InterPro" id="IPR013549">
    <property type="entry name" value="DUF1731"/>
</dbReference>
<dbReference type="PANTHER" id="PTHR11092:SF0">
    <property type="entry name" value="EPIMERASE FAMILY PROTEIN SDR39U1"/>
    <property type="match status" value="1"/>
</dbReference>
<dbReference type="RefSeq" id="WP_147804123.1">
    <property type="nucleotide sequence ID" value="NZ_CP144914.1"/>
</dbReference>
<dbReference type="NCBIfam" id="TIGR01777">
    <property type="entry name" value="yfcH"/>
    <property type="match status" value="1"/>
</dbReference>
<protein>
    <submittedName>
        <fullName evidence="4">TIGR01777 family oxidoreductase</fullName>
    </submittedName>
</protein>
<dbReference type="Pfam" id="PF01370">
    <property type="entry name" value="Epimerase"/>
    <property type="match status" value="1"/>
</dbReference>
<sequence>MKVAIAGGTGLVGKNLTKLLLKEGHEAYILTRNPQNKIDSHGIQYIEWMTEGAAPEEKLEGIDAFVNLAGENLNSGRWTEKKKQEILDSRIDVTRETVRILSVLNNKPSVLINGSAVGFYGTSFEKTFTEETTTPGDDFMAEVVSRWEQEAQKAPDEVRVVLSRSGVVLSAEEGALKKMLPAFKMGVGGKLGTGEQWMSWIHVDDVARAILYLIEHEELSGPVNVTSPTPERMKSFGKTLADVLNRPFWAPVPSNVLKLILGDMSVIIVEGQQVIPQKLLDNGFDFNYPQLEEAFYDLIGE</sequence>
<dbReference type="AlphaFoldDB" id="A0A5C7F519"/>
<keyword evidence="5" id="KW-1185">Reference proteome</keyword>
<dbReference type="Pfam" id="PF08338">
    <property type="entry name" value="DUF1731"/>
    <property type="match status" value="1"/>
</dbReference>
<reference evidence="4 5" key="1">
    <citation type="submission" date="2024-01" db="EMBL/GenBank/DDBJ databases">
        <title>Complete Genome Sequence of Alkalicoccus halolimnae BZ-SZ-XJ29T, a Moderately Halophilic Bacterium Isolated from a Salt Lake.</title>
        <authorList>
            <person name="Zhao B."/>
        </authorList>
    </citation>
    <scope>NUCLEOTIDE SEQUENCE [LARGE SCALE GENOMIC DNA]</scope>
    <source>
        <strain evidence="4 5">BZ-SZ-XJ29</strain>
    </source>
</reference>
<dbReference type="EMBL" id="CP144914">
    <property type="protein sequence ID" value="WWD81078.1"/>
    <property type="molecule type" value="Genomic_DNA"/>
</dbReference>
<dbReference type="Proteomes" id="UP000321816">
    <property type="component" value="Chromosome"/>
</dbReference>
<evidence type="ECO:0000259" key="2">
    <source>
        <dbReference type="Pfam" id="PF01370"/>
    </source>
</evidence>
<dbReference type="InterPro" id="IPR036291">
    <property type="entry name" value="NAD(P)-bd_dom_sf"/>
</dbReference>
<gene>
    <name evidence="4" type="ORF">FTX54_005815</name>
</gene>
<dbReference type="PANTHER" id="PTHR11092">
    <property type="entry name" value="SUGAR NUCLEOTIDE EPIMERASE RELATED"/>
    <property type="match status" value="1"/>
</dbReference>
<dbReference type="OrthoDB" id="9801773at2"/>
<dbReference type="KEGG" id="ahal:FTX54_005815"/>
<dbReference type="SUPFAM" id="SSF51735">
    <property type="entry name" value="NAD(P)-binding Rossmann-fold domains"/>
    <property type="match status" value="1"/>
</dbReference>
<comment type="similarity">
    <text evidence="1">Belongs to the NAD(P)-dependent epimerase/dehydratase family. SDR39U1 subfamily.</text>
</comment>
<evidence type="ECO:0000259" key="3">
    <source>
        <dbReference type="Pfam" id="PF08338"/>
    </source>
</evidence>
<name>A0A5C7F519_9BACI</name>
<dbReference type="InterPro" id="IPR010099">
    <property type="entry name" value="SDR39U1"/>
</dbReference>